<dbReference type="CDD" id="cd08321">
    <property type="entry name" value="Pyrin_ASC-like"/>
    <property type="match status" value="1"/>
</dbReference>
<evidence type="ECO:0000256" key="11">
    <source>
        <dbReference type="ARBA" id="ARBA00023288"/>
    </source>
</evidence>
<dbReference type="Pfam" id="PF14484">
    <property type="entry name" value="FISNA"/>
    <property type="match status" value="1"/>
</dbReference>
<keyword evidence="10" id="KW-0539">Nucleus</keyword>
<dbReference type="Gene3D" id="1.10.533.10">
    <property type="entry name" value="Death Domain, Fas"/>
    <property type="match status" value="1"/>
</dbReference>
<keyword evidence="8" id="KW-0472">Membrane</keyword>
<keyword evidence="5" id="KW-0399">Innate immunity</keyword>
<dbReference type="InterPro" id="IPR050637">
    <property type="entry name" value="NLRP_innate_immun_reg"/>
</dbReference>
<feature type="domain" description="Pyrin" evidence="12">
    <location>
        <begin position="1"/>
        <end position="92"/>
    </location>
</feature>
<evidence type="ECO:0000256" key="10">
    <source>
        <dbReference type="ARBA" id="ARBA00023242"/>
    </source>
</evidence>
<sequence length="171" mass="19427">MTPSIKERLLAILDDLGSEELKNFKWHLTIDTLLDGFLHIPMGQLEKSDRQDTVDQMVQKYRENGAVKITLEVLKKMSRNDLAEKLKRDCPTGNSEFIGPSDEVVEKYQQELKLKLKEKFQHVFNGVAKQGDKQLLNEIYTELYITEGGSGGVNNEHEGYHGSNIEQYGGA</sequence>
<gene>
    <name evidence="13" type="ORF">J4Q44_G00182000</name>
</gene>
<protein>
    <recommendedName>
        <fullName evidence="12">Pyrin domain-containing protein</fullName>
    </recommendedName>
</protein>
<evidence type="ECO:0000256" key="8">
    <source>
        <dbReference type="ARBA" id="ARBA00023136"/>
    </source>
</evidence>
<dbReference type="GO" id="GO:0016787">
    <property type="term" value="F:hydrolase activity"/>
    <property type="evidence" value="ECO:0007669"/>
    <property type="project" value="UniProtKB-KW"/>
</dbReference>
<dbReference type="PANTHER" id="PTHR45690">
    <property type="entry name" value="NACHT, LRR AND PYD DOMAINS-CONTAINING PROTEIN 12"/>
    <property type="match status" value="1"/>
</dbReference>
<evidence type="ECO:0000313" key="13">
    <source>
        <dbReference type="EMBL" id="KAK6312536.1"/>
    </source>
</evidence>
<dbReference type="AlphaFoldDB" id="A0AAN8LX25"/>
<keyword evidence="6" id="KW-0677">Repeat</keyword>
<name>A0AAN8LX25_9TELE</name>
<dbReference type="InterPro" id="IPR011029">
    <property type="entry name" value="DEATH-like_dom_sf"/>
</dbReference>
<dbReference type="Proteomes" id="UP001356427">
    <property type="component" value="Unassembled WGS sequence"/>
</dbReference>
<dbReference type="GO" id="GO:0005783">
    <property type="term" value="C:endoplasmic reticulum"/>
    <property type="evidence" value="ECO:0007669"/>
    <property type="project" value="UniProtKB-SubCell"/>
</dbReference>
<dbReference type="InterPro" id="IPR029495">
    <property type="entry name" value="NACHT-assoc"/>
</dbReference>
<dbReference type="SMART" id="SM01289">
    <property type="entry name" value="PYRIN"/>
    <property type="match status" value="1"/>
</dbReference>
<dbReference type="EMBL" id="JAGTTL010000015">
    <property type="protein sequence ID" value="KAK6312536.1"/>
    <property type="molecule type" value="Genomic_DNA"/>
</dbReference>
<reference evidence="13 14" key="1">
    <citation type="submission" date="2021-04" db="EMBL/GenBank/DDBJ databases">
        <authorList>
            <person name="De Guttry C."/>
            <person name="Zahm M."/>
            <person name="Klopp C."/>
            <person name="Cabau C."/>
            <person name="Louis A."/>
            <person name="Berthelot C."/>
            <person name="Parey E."/>
            <person name="Roest Crollius H."/>
            <person name="Montfort J."/>
            <person name="Robinson-Rechavi M."/>
            <person name="Bucao C."/>
            <person name="Bouchez O."/>
            <person name="Gislard M."/>
            <person name="Lluch J."/>
            <person name="Milhes M."/>
            <person name="Lampietro C."/>
            <person name="Lopez Roques C."/>
            <person name="Donnadieu C."/>
            <person name="Braasch I."/>
            <person name="Desvignes T."/>
            <person name="Postlethwait J."/>
            <person name="Bobe J."/>
            <person name="Wedekind C."/>
            <person name="Guiguen Y."/>
        </authorList>
    </citation>
    <scope>NUCLEOTIDE SEQUENCE [LARGE SCALE GENOMIC DNA]</scope>
    <source>
        <strain evidence="13">Cs_M1</strain>
        <tissue evidence="13">Blood</tissue>
    </source>
</reference>
<evidence type="ECO:0000259" key="12">
    <source>
        <dbReference type="PROSITE" id="PS50824"/>
    </source>
</evidence>
<organism evidence="13 14">
    <name type="scientific">Coregonus suidteri</name>
    <dbReference type="NCBI Taxonomy" id="861788"/>
    <lineage>
        <taxon>Eukaryota</taxon>
        <taxon>Metazoa</taxon>
        <taxon>Chordata</taxon>
        <taxon>Craniata</taxon>
        <taxon>Vertebrata</taxon>
        <taxon>Euteleostomi</taxon>
        <taxon>Actinopterygii</taxon>
        <taxon>Neopterygii</taxon>
        <taxon>Teleostei</taxon>
        <taxon>Protacanthopterygii</taxon>
        <taxon>Salmoniformes</taxon>
        <taxon>Salmonidae</taxon>
        <taxon>Coregoninae</taxon>
        <taxon>Coregonus</taxon>
    </lineage>
</organism>
<evidence type="ECO:0000256" key="9">
    <source>
        <dbReference type="ARBA" id="ARBA00023139"/>
    </source>
</evidence>
<keyword evidence="9" id="KW-0564">Palmitate</keyword>
<dbReference type="GO" id="GO:0005576">
    <property type="term" value="C:extracellular region"/>
    <property type="evidence" value="ECO:0007669"/>
    <property type="project" value="UniProtKB-SubCell"/>
</dbReference>
<proteinExistence type="predicted"/>
<evidence type="ECO:0000256" key="6">
    <source>
        <dbReference type="ARBA" id="ARBA00022737"/>
    </source>
</evidence>
<dbReference type="Pfam" id="PF02758">
    <property type="entry name" value="PYRIN"/>
    <property type="match status" value="1"/>
</dbReference>
<evidence type="ECO:0000256" key="7">
    <source>
        <dbReference type="ARBA" id="ARBA00022859"/>
    </source>
</evidence>
<evidence type="ECO:0000313" key="14">
    <source>
        <dbReference type="Proteomes" id="UP001356427"/>
    </source>
</evidence>
<keyword evidence="4" id="KW-0963">Cytoplasm</keyword>
<accession>A0AAN8LX25</accession>
<evidence type="ECO:0000256" key="5">
    <source>
        <dbReference type="ARBA" id="ARBA00022588"/>
    </source>
</evidence>
<comment type="subcellular location">
    <subcellularLocation>
        <location evidence="3">Cytoplasm</location>
    </subcellularLocation>
    <subcellularLocation>
        <location evidence="2">Endomembrane system</location>
    </subcellularLocation>
    <subcellularLocation>
        <location evidence="1">Nucleus</location>
    </subcellularLocation>
</comment>
<dbReference type="PROSITE" id="PS50824">
    <property type="entry name" value="DAPIN"/>
    <property type="match status" value="1"/>
</dbReference>
<dbReference type="SMART" id="SM01288">
    <property type="entry name" value="FISNA"/>
    <property type="match status" value="1"/>
</dbReference>
<evidence type="ECO:0000256" key="3">
    <source>
        <dbReference type="ARBA" id="ARBA00004496"/>
    </source>
</evidence>
<evidence type="ECO:0000256" key="1">
    <source>
        <dbReference type="ARBA" id="ARBA00004123"/>
    </source>
</evidence>
<dbReference type="PANTHER" id="PTHR45690:SF19">
    <property type="entry name" value="NACHT, LRR AND PYD DOMAINS-CONTAINING PROTEIN 3"/>
    <property type="match status" value="1"/>
</dbReference>
<evidence type="ECO:0000256" key="4">
    <source>
        <dbReference type="ARBA" id="ARBA00022490"/>
    </source>
</evidence>
<keyword evidence="7" id="KW-0391">Immunity</keyword>
<dbReference type="SUPFAM" id="SSF47986">
    <property type="entry name" value="DEATH domain"/>
    <property type="match status" value="1"/>
</dbReference>
<dbReference type="InterPro" id="IPR004020">
    <property type="entry name" value="DAPIN"/>
</dbReference>
<keyword evidence="14" id="KW-1185">Reference proteome</keyword>
<keyword evidence="11" id="KW-0449">Lipoprotein</keyword>
<comment type="caution">
    <text evidence="13">The sequence shown here is derived from an EMBL/GenBank/DDBJ whole genome shotgun (WGS) entry which is preliminary data.</text>
</comment>
<evidence type="ECO:0000256" key="2">
    <source>
        <dbReference type="ARBA" id="ARBA00004308"/>
    </source>
</evidence>